<dbReference type="SUPFAM" id="SSF50129">
    <property type="entry name" value="GroES-like"/>
    <property type="match status" value="1"/>
</dbReference>
<evidence type="ECO:0000256" key="6">
    <source>
        <dbReference type="SAM" id="MobiDB-lite"/>
    </source>
</evidence>
<dbReference type="InterPro" id="IPR000683">
    <property type="entry name" value="Gfo/Idh/MocA-like_OxRdtase_N"/>
</dbReference>
<dbReference type="InterPro" id="IPR055170">
    <property type="entry name" value="GFO_IDH_MocA-like_dom"/>
</dbReference>
<dbReference type="PANTHER" id="PTHR43350">
    <property type="entry name" value="NAD-DEPENDENT ALCOHOL DEHYDROGENASE"/>
    <property type="match status" value="1"/>
</dbReference>
<dbReference type="Proteomes" id="UP001257627">
    <property type="component" value="Unassembled WGS sequence"/>
</dbReference>
<keyword evidence="3" id="KW-0479">Metal-binding</keyword>
<evidence type="ECO:0000256" key="3">
    <source>
        <dbReference type="ARBA" id="ARBA00022723"/>
    </source>
</evidence>
<dbReference type="InterPro" id="IPR020843">
    <property type="entry name" value="ER"/>
</dbReference>
<evidence type="ECO:0000313" key="8">
    <source>
        <dbReference type="EMBL" id="MDU8997265.1"/>
    </source>
</evidence>
<dbReference type="Gene3D" id="3.30.360.10">
    <property type="entry name" value="Dihydrodipicolinate Reductase, domain 2"/>
    <property type="match status" value="1"/>
</dbReference>
<keyword evidence="5" id="KW-0560">Oxidoreductase</keyword>
<keyword evidence="4" id="KW-0862">Zinc</keyword>
<dbReference type="SUPFAM" id="SSF51735">
    <property type="entry name" value="NAD(P)-binding Rossmann-fold domains"/>
    <property type="match status" value="2"/>
</dbReference>
<dbReference type="InterPro" id="IPR036291">
    <property type="entry name" value="NAD(P)-bd_dom_sf"/>
</dbReference>
<proteinExistence type="inferred from homology"/>
<keyword evidence="9" id="KW-1185">Reference proteome</keyword>
<protein>
    <submittedName>
        <fullName evidence="8">Bi-domain-containing oxidoreductase</fullName>
    </submittedName>
</protein>
<organism evidence="8 9">
    <name type="scientific">Streptomyces mirabilis</name>
    <dbReference type="NCBI Taxonomy" id="68239"/>
    <lineage>
        <taxon>Bacteria</taxon>
        <taxon>Bacillati</taxon>
        <taxon>Actinomycetota</taxon>
        <taxon>Actinomycetes</taxon>
        <taxon>Kitasatosporales</taxon>
        <taxon>Streptomycetaceae</taxon>
        <taxon>Streptomyces</taxon>
    </lineage>
</organism>
<dbReference type="InterPro" id="IPR011032">
    <property type="entry name" value="GroES-like_sf"/>
</dbReference>
<feature type="domain" description="Enoyl reductase (ER)" evidence="7">
    <location>
        <begin position="52"/>
        <end position="367"/>
    </location>
</feature>
<dbReference type="SUPFAM" id="SSF55347">
    <property type="entry name" value="Glyceraldehyde-3-phosphate dehydrogenase-like, C-terminal domain"/>
    <property type="match status" value="1"/>
</dbReference>
<dbReference type="Gene3D" id="3.40.50.720">
    <property type="entry name" value="NAD(P)-binding Rossmann-like Domain"/>
    <property type="match status" value="2"/>
</dbReference>
<feature type="compositionally biased region" description="Low complexity" evidence="6">
    <location>
        <begin position="738"/>
        <end position="752"/>
    </location>
</feature>
<gene>
    <name evidence="8" type="ORF">PU648_33975</name>
</gene>
<dbReference type="SMART" id="SM00829">
    <property type="entry name" value="PKS_ER"/>
    <property type="match status" value="1"/>
</dbReference>
<reference evidence="8 9" key="1">
    <citation type="submission" date="2023-02" db="EMBL/GenBank/DDBJ databases">
        <authorList>
            <person name="Maleckis M."/>
        </authorList>
    </citation>
    <scope>NUCLEOTIDE SEQUENCE [LARGE SCALE GENOMIC DNA]</scope>
    <source>
        <strain evidence="8 9">P8-A2</strain>
    </source>
</reference>
<evidence type="ECO:0000256" key="4">
    <source>
        <dbReference type="ARBA" id="ARBA00022833"/>
    </source>
</evidence>
<dbReference type="RefSeq" id="WP_143608142.1">
    <property type="nucleotide sequence ID" value="NZ_JARAKF010000001.1"/>
</dbReference>
<accession>A0ABU3UU74</accession>
<evidence type="ECO:0000259" key="7">
    <source>
        <dbReference type="SMART" id="SM00829"/>
    </source>
</evidence>
<evidence type="ECO:0000256" key="1">
    <source>
        <dbReference type="ARBA" id="ARBA00001947"/>
    </source>
</evidence>
<name>A0ABU3UU74_9ACTN</name>
<dbReference type="Pfam" id="PF01408">
    <property type="entry name" value="GFO_IDH_MocA"/>
    <property type="match status" value="1"/>
</dbReference>
<evidence type="ECO:0000313" key="9">
    <source>
        <dbReference type="Proteomes" id="UP001257627"/>
    </source>
</evidence>
<comment type="cofactor">
    <cofactor evidence="1">
        <name>Zn(2+)</name>
        <dbReference type="ChEBI" id="CHEBI:29105"/>
    </cofactor>
</comment>
<sequence length="765" mass="79842">MKTVLLSPRTGAITVGEIPAPEAAAGLVVIRNDWSLISAGTERATVSTGAQSLLGKARHRPDQVAQVLESVRRTGLAETYRTVQDRLDRPVQLGYSCAGTVLRTGEGVDDICPGMRVAAAGARYASHAEIVAVPRNLVVPVPDGVDTQWAAFATVGAIALQGIHQAEVVPGSRIAVIGLGLVGQITLQLLRAYGYDGVGIDPDSAMVALAESAGLVAFPRGADGLPGAVSRQWAGADADAVLITAATSSSDPVEFAGLLARDRATVVVVGDVDVAPPRSSYYHKELTIRYARSYGPGRYDARFEEDGHPYPEGYVPWTERRNLAEVLRLLATGAVDFARLKPRVFAVEDAAGAYEALKPSTAGRSVALLLRYSATAQLPSRPAPEAGSRAWTAPRGTLRLAAIGAGNFATRTLFPELEREPGVAFSWVAGGRGLSAAHQGRRWGFRTVAESVDTGLASGDADCVMVLSRHDSHGRYAARVLRGGAALYCEKPLGLTETELEDIADAWLISGAPAMAGFNRRFAPSVRDLRAVLPAGAPLQVVHRVFAGRLPADHWYFDPGQGGRLLGEVCHFIDTAGFLVPGRPVGVRAVGVDARDPAAAQSLTLQITYDDGSAASIVYGGLTPPGAPKELLEVATDRVAARIDDFRSLTVWKGGREVTTKYRGGPKGHAAEMHSLVRLVRGEPLGEETAAAADFASALWSSLVACRAARSLTEDGVVGTAPRTPALARALGCAAPGPGAAGAVPKPGGQAAYPAGGSSSTTAAR</sequence>
<evidence type="ECO:0000256" key="2">
    <source>
        <dbReference type="ARBA" id="ARBA00008072"/>
    </source>
</evidence>
<comment type="similarity">
    <text evidence="2">Belongs to the zinc-containing alcohol dehydrogenase family.</text>
</comment>
<dbReference type="EMBL" id="JARAKF010000001">
    <property type="protein sequence ID" value="MDU8997265.1"/>
    <property type="molecule type" value="Genomic_DNA"/>
</dbReference>
<comment type="caution">
    <text evidence="8">The sequence shown here is derived from an EMBL/GenBank/DDBJ whole genome shotgun (WGS) entry which is preliminary data.</text>
</comment>
<feature type="region of interest" description="Disordered" evidence="6">
    <location>
        <begin position="738"/>
        <end position="765"/>
    </location>
</feature>
<dbReference type="CDD" id="cd08255">
    <property type="entry name" value="2-desacetyl-2-hydroxyethyl_bacteriochlorophyllide_like"/>
    <property type="match status" value="1"/>
</dbReference>
<dbReference type="PANTHER" id="PTHR43350:SF19">
    <property type="entry name" value="D-GULOSIDE 3-DEHYDROGENASE"/>
    <property type="match status" value="1"/>
</dbReference>
<evidence type="ECO:0000256" key="5">
    <source>
        <dbReference type="ARBA" id="ARBA00023002"/>
    </source>
</evidence>
<dbReference type="Gene3D" id="3.90.180.10">
    <property type="entry name" value="Medium-chain alcohol dehydrogenases, catalytic domain"/>
    <property type="match status" value="1"/>
</dbReference>
<dbReference type="Pfam" id="PF22725">
    <property type="entry name" value="GFO_IDH_MocA_C3"/>
    <property type="match status" value="1"/>
</dbReference>